<evidence type="ECO:0000256" key="4">
    <source>
        <dbReference type="ARBA" id="ARBA00022723"/>
    </source>
</evidence>
<dbReference type="Pfam" id="PF13237">
    <property type="entry name" value="Fer4_10"/>
    <property type="match status" value="1"/>
</dbReference>
<dbReference type="InterPro" id="IPR047964">
    <property type="entry name" value="EFR1-like"/>
</dbReference>
<dbReference type="InterPro" id="IPR017900">
    <property type="entry name" value="4Fe4S_Fe_S_CS"/>
</dbReference>
<dbReference type="Proteomes" id="UP000180254">
    <property type="component" value="Unassembled WGS sequence"/>
</dbReference>
<keyword evidence="6" id="KW-0411">Iron-sulfur</keyword>
<comment type="cofactor">
    <cofactor evidence="1">
        <name>[4Fe-4S] cluster</name>
        <dbReference type="ChEBI" id="CHEBI:49883"/>
    </cofactor>
</comment>
<dbReference type="STRING" id="39480.EUAN_15760"/>
<dbReference type="NCBIfam" id="NF038196">
    <property type="entry name" value="ferrodoxin_EFR1"/>
    <property type="match status" value="1"/>
</dbReference>
<evidence type="ECO:0000256" key="6">
    <source>
        <dbReference type="ARBA" id="ARBA00023014"/>
    </source>
</evidence>
<dbReference type="GO" id="GO:0046872">
    <property type="term" value="F:metal ion binding"/>
    <property type="evidence" value="ECO:0007669"/>
    <property type="project" value="UniProtKB-KW"/>
</dbReference>
<evidence type="ECO:0000259" key="7">
    <source>
        <dbReference type="PROSITE" id="PS51379"/>
    </source>
</evidence>
<dbReference type="InterPro" id="IPR050157">
    <property type="entry name" value="PSI_iron-sulfur_center"/>
</dbReference>
<dbReference type="PROSITE" id="PS51379">
    <property type="entry name" value="4FE4S_FER_2"/>
    <property type="match status" value="2"/>
</dbReference>
<dbReference type="Gene3D" id="3.30.70.20">
    <property type="match status" value="1"/>
</dbReference>
<keyword evidence="4" id="KW-0479">Metal-binding</keyword>
<dbReference type="Pfam" id="PF12724">
    <property type="entry name" value="Flavodoxin_5"/>
    <property type="match status" value="1"/>
</dbReference>
<dbReference type="SUPFAM" id="SSF52218">
    <property type="entry name" value="Flavoproteins"/>
    <property type="match status" value="1"/>
</dbReference>
<comment type="caution">
    <text evidence="8">The sequence shown here is derived from an EMBL/GenBank/DDBJ whole genome shotgun (WGS) entry which is preliminary data.</text>
</comment>
<keyword evidence="8" id="KW-0560">Oxidoreductase</keyword>
<dbReference type="SUPFAM" id="SSF54862">
    <property type="entry name" value="4Fe-4S ferredoxins"/>
    <property type="match status" value="1"/>
</dbReference>
<dbReference type="GO" id="GO:0051539">
    <property type="term" value="F:4 iron, 4 sulfur cluster binding"/>
    <property type="evidence" value="ECO:0007669"/>
    <property type="project" value="UniProtKB-KW"/>
</dbReference>
<dbReference type="EMBL" id="MKIE01000005">
    <property type="protein sequence ID" value="OHW62128.1"/>
    <property type="molecule type" value="Genomic_DNA"/>
</dbReference>
<protein>
    <submittedName>
        <fullName evidence="8">NAD(P)H-quinone oxidoreductase subunit I</fullName>
        <ecNumber evidence="8">1.6.5.11</ecNumber>
    </submittedName>
</protein>
<feature type="domain" description="4Fe-4S ferredoxin-type" evidence="7">
    <location>
        <begin position="175"/>
        <end position="204"/>
    </location>
</feature>
<dbReference type="InterPro" id="IPR026816">
    <property type="entry name" value="Flavodoxin_dom"/>
</dbReference>
<evidence type="ECO:0000313" key="8">
    <source>
        <dbReference type="EMBL" id="OHW62128.1"/>
    </source>
</evidence>
<name>A0A1S1V688_9FIRM</name>
<dbReference type="OrthoDB" id="9813995at2"/>
<keyword evidence="5" id="KW-0408">Iron</keyword>
<sequence>MKYDIFYFSGTGNSLSIARQIAENLGDSEIKKIKAPIDSLDASENIGLVFPVYMFGMPNIVREFLEKLEGIKRIFVVASHGGMPGAALYQAREIISRAGIELVGLYSVKMPDNYIPMFNGATAKEIERLLDDAKKQTDEIVGRIKSGNAQYDLKSSRSYMGFINKIGIKRIKKMGSGFHSDERCTKCGICQDICPVGNIYTEDGNPRWKNKCEGCMACIQWCPVESIQYKRKTQKKRRYRNPEVAIGDMISRGQNKFTKDDLGDIISKEE</sequence>
<dbReference type="EC" id="1.6.5.11" evidence="8"/>
<dbReference type="InterPro" id="IPR017896">
    <property type="entry name" value="4Fe4S_Fe-S-bd"/>
</dbReference>
<evidence type="ECO:0000256" key="5">
    <source>
        <dbReference type="ARBA" id="ARBA00023004"/>
    </source>
</evidence>
<dbReference type="PROSITE" id="PS00198">
    <property type="entry name" value="4FE4S_FER_1"/>
    <property type="match status" value="2"/>
</dbReference>
<dbReference type="PANTHER" id="PTHR24960:SF79">
    <property type="entry name" value="PHOTOSYSTEM I IRON-SULFUR CENTER"/>
    <property type="match status" value="1"/>
</dbReference>
<accession>A0A1S1V688</accession>
<evidence type="ECO:0000256" key="3">
    <source>
        <dbReference type="ARBA" id="ARBA00022485"/>
    </source>
</evidence>
<dbReference type="AlphaFoldDB" id="A0A1S1V688"/>
<dbReference type="Gene3D" id="3.40.50.360">
    <property type="match status" value="1"/>
</dbReference>
<keyword evidence="9" id="KW-1185">Reference proteome</keyword>
<feature type="domain" description="4Fe-4S ferredoxin-type" evidence="7">
    <location>
        <begin position="209"/>
        <end position="232"/>
    </location>
</feature>
<comment type="function">
    <text evidence="2">Ferredoxins are iron-sulfur proteins that transfer electrons in a wide variety of metabolic reactions.</text>
</comment>
<reference evidence="8 9" key="1">
    <citation type="submission" date="2016-09" db="EMBL/GenBank/DDBJ databases">
        <title>Genome sequence of Eubacterium angustum.</title>
        <authorList>
            <person name="Poehlein A."/>
            <person name="Daniel R."/>
        </authorList>
    </citation>
    <scope>NUCLEOTIDE SEQUENCE [LARGE SCALE GENOMIC DNA]</scope>
    <source>
        <strain evidence="8 9">DSM 1989</strain>
    </source>
</reference>
<dbReference type="RefSeq" id="WP_071063383.1">
    <property type="nucleotide sequence ID" value="NZ_MKIE01000005.1"/>
</dbReference>
<evidence type="ECO:0000256" key="2">
    <source>
        <dbReference type="ARBA" id="ARBA00003532"/>
    </source>
</evidence>
<evidence type="ECO:0000313" key="9">
    <source>
        <dbReference type="Proteomes" id="UP000180254"/>
    </source>
</evidence>
<dbReference type="InterPro" id="IPR029039">
    <property type="entry name" value="Flavoprotein-like_sf"/>
</dbReference>
<evidence type="ECO:0000256" key="1">
    <source>
        <dbReference type="ARBA" id="ARBA00001966"/>
    </source>
</evidence>
<dbReference type="PANTHER" id="PTHR24960">
    <property type="entry name" value="PHOTOSYSTEM I IRON-SULFUR CENTER-RELATED"/>
    <property type="match status" value="1"/>
</dbReference>
<keyword evidence="3" id="KW-0004">4Fe-4S</keyword>
<dbReference type="GO" id="GO:0016491">
    <property type="term" value="F:oxidoreductase activity"/>
    <property type="evidence" value="ECO:0007669"/>
    <property type="project" value="UniProtKB-KW"/>
</dbReference>
<proteinExistence type="predicted"/>
<organism evidence="8 9">
    <name type="scientific">Andreesenia angusta</name>
    <dbReference type="NCBI Taxonomy" id="39480"/>
    <lineage>
        <taxon>Bacteria</taxon>
        <taxon>Bacillati</taxon>
        <taxon>Bacillota</taxon>
        <taxon>Tissierellia</taxon>
        <taxon>Tissierellales</taxon>
        <taxon>Gottschalkiaceae</taxon>
        <taxon>Andreesenia</taxon>
    </lineage>
</organism>
<gene>
    <name evidence="8" type="primary">ndhI_2</name>
    <name evidence="8" type="ORF">EUAN_15760</name>
</gene>